<keyword evidence="1" id="KW-0677">Repeat</keyword>
<dbReference type="Pfam" id="PF12796">
    <property type="entry name" value="Ank_2"/>
    <property type="match status" value="1"/>
</dbReference>
<dbReference type="InterPro" id="IPR002110">
    <property type="entry name" value="Ankyrin_rpt"/>
</dbReference>
<dbReference type="SMART" id="SM00248">
    <property type="entry name" value="ANK"/>
    <property type="match status" value="2"/>
</dbReference>
<evidence type="ECO:0000256" key="1">
    <source>
        <dbReference type="ARBA" id="ARBA00022737"/>
    </source>
</evidence>
<feature type="chain" id="PRO_5012725871" evidence="4">
    <location>
        <begin position="41"/>
        <end position="146"/>
    </location>
</feature>
<proteinExistence type="predicted"/>
<protein>
    <submittedName>
        <fullName evidence="5">Ankyrin repeat-containing protein</fullName>
    </submittedName>
</protein>
<dbReference type="Gene3D" id="1.25.40.20">
    <property type="entry name" value="Ankyrin repeat-containing domain"/>
    <property type="match status" value="1"/>
</dbReference>
<dbReference type="PROSITE" id="PS50297">
    <property type="entry name" value="ANK_REP_REGION"/>
    <property type="match status" value="1"/>
</dbReference>
<dbReference type="EMBL" id="FQYP01000013">
    <property type="protein sequence ID" value="SHJ65526.1"/>
    <property type="molecule type" value="Genomic_DNA"/>
</dbReference>
<evidence type="ECO:0000256" key="2">
    <source>
        <dbReference type="ARBA" id="ARBA00023043"/>
    </source>
</evidence>
<keyword evidence="4" id="KW-0732">Signal</keyword>
<accession>A0A1M6L2X0</accession>
<dbReference type="SUPFAM" id="SSF48403">
    <property type="entry name" value="Ankyrin repeat"/>
    <property type="match status" value="1"/>
</dbReference>
<feature type="repeat" description="ANK" evidence="3">
    <location>
        <begin position="89"/>
        <end position="121"/>
    </location>
</feature>
<dbReference type="PROSITE" id="PS50088">
    <property type="entry name" value="ANK_REPEAT"/>
    <property type="match status" value="1"/>
</dbReference>
<feature type="signal peptide" evidence="4">
    <location>
        <begin position="1"/>
        <end position="40"/>
    </location>
</feature>
<evidence type="ECO:0000313" key="5">
    <source>
        <dbReference type="EMBL" id="SHJ65526.1"/>
    </source>
</evidence>
<evidence type="ECO:0000256" key="3">
    <source>
        <dbReference type="PROSITE-ProRule" id="PRU00023"/>
    </source>
</evidence>
<keyword evidence="2 3" id="KW-0040">ANK repeat</keyword>
<dbReference type="STRING" id="570521.SAMN04488508_11382"/>
<sequence>MNRSEVLLSIINNLTLNSFIMKKTFLFAFAAMLISSAAFATDTTTSIDNQSYEVTTVKTSPFCMAIVKGDVDTVKKMIELGSDVNQKSLGMTPLMYAARYNRVEIMKLLIDEGANVKTRDKKGYTAMKFAELSNAQEAVALLKEVS</sequence>
<organism evidence="5 6">
    <name type="scientific">Aquimarina spongiae</name>
    <dbReference type="NCBI Taxonomy" id="570521"/>
    <lineage>
        <taxon>Bacteria</taxon>
        <taxon>Pseudomonadati</taxon>
        <taxon>Bacteroidota</taxon>
        <taxon>Flavobacteriia</taxon>
        <taxon>Flavobacteriales</taxon>
        <taxon>Flavobacteriaceae</taxon>
        <taxon>Aquimarina</taxon>
    </lineage>
</organism>
<gene>
    <name evidence="5" type="ORF">SAMN04488508_11382</name>
</gene>
<dbReference type="AlphaFoldDB" id="A0A1M6L2X0"/>
<evidence type="ECO:0000313" key="6">
    <source>
        <dbReference type="Proteomes" id="UP000184432"/>
    </source>
</evidence>
<dbReference type="InterPro" id="IPR036770">
    <property type="entry name" value="Ankyrin_rpt-contain_sf"/>
</dbReference>
<reference evidence="6" key="1">
    <citation type="submission" date="2016-11" db="EMBL/GenBank/DDBJ databases">
        <authorList>
            <person name="Varghese N."/>
            <person name="Submissions S."/>
        </authorList>
    </citation>
    <scope>NUCLEOTIDE SEQUENCE [LARGE SCALE GENOMIC DNA]</scope>
    <source>
        <strain evidence="6">DSM 22623</strain>
    </source>
</reference>
<keyword evidence="6" id="KW-1185">Reference proteome</keyword>
<dbReference type="Proteomes" id="UP000184432">
    <property type="component" value="Unassembled WGS sequence"/>
</dbReference>
<evidence type="ECO:0000256" key="4">
    <source>
        <dbReference type="SAM" id="SignalP"/>
    </source>
</evidence>
<dbReference type="PANTHER" id="PTHR24171">
    <property type="entry name" value="ANKYRIN REPEAT DOMAIN-CONTAINING PROTEIN 39-RELATED"/>
    <property type="match status" value="1"/>
</dbReference>
<name>A0A1M6L2X0_9FLAO</name>